<keyword evidence="3" id="KW-0862">Zinc</keyword>
<evidence type="ECO:0000256" key="5">
    <source>
        <dbReference type="SAM" id="MobiDB-lite"/>
    </source>
</evidence>
<dbReference type="EMBL" id="JACGCM010001281">
    <property type="protein sequence ID" value="KAF6157179.1"/>
    <property type="molecule type" value="Genomic_DNA"/>
</dbReference>
<dbReference type="AlphaFoldDB" id="A0A7J7MQG8"/>
<keyword evidence="8" id="KW-1185">Reference proteome</keyword>
<keyword evidence="2 4" id="KW-0863">Zinc-finger</keyword>
<keyword evidence="1" id="KW-0479">Metal-binding</keyword>
<dbReference type="PROSITE" id="PS50966">
    <property type="entry name" value="ZF_SWIM"/>
    <property type="match status" value="1"/>
</dbReference>
<evidence type="ECO:0000256" key="3">
    <source>
        <dbReference type="ARBA" id="ARBA00022833"/>
    </source>
</evidence>
<evidence type="ECO:0000313" key="7">
    <source>
        <dbReference type="EMBL" id="KAF6157179.1"/>
    </source>
</evidence>
<evidence type="ECO:0000313" key="8">
    <source>
        <dbReference type="Proteomes" id="UP000541444"/>
    </source>
</evidence>
<feature type="compositionally biased region" description="Basic and acidic residues" evidence="5">
    <location>
        <begin position="226"/>
        <end position="238"/>
    </location>
</feature>
<dbReference type="Pfam" id="PF04434">
    <property type="entry name" value="SWIM"/>
    <property type="match status" value="1"/>
</dbReference>
<dbReference type="Proteomes" id="UP000541444">
    <property type="component" value="Unassembled WGS sequence"/>
</dbReference>
<evidence type="ECO:0000256" key="2">
    <source>
        <dbReference type="ARBA" id="ARBA00022771"/>
    </source>
</evidence>
<proteinExistence type="predicted"/>
<dbReference type="InterPro" id="IPR007527">
    <property type="entry name" value="Znf_SWIM"/>
</dbReference>
<dbReference type="SMART" id="SM00575">
    <property type="entry name" value="ZnF_PMZ"/>
    <property type="match status" value="1"/>
</dbReference>
<protein>
    <recommendedName>
        <fullName evidence="6">SWIM-type domain-containing protein</fullName>
    </recommendedName>
</protein>
<dbReference type="InterPro" id="IPR006564">
    <property type="entry name" value="Znf_PMZ"/>
</dbReference>
<dbReference type="OrthoDB" id="1939383at2759"/>
<sequence>MYERKLKARELDQNGLIPRAMKMIELLKAYSYHYRLEEFEKDQWLVLNDNGIRWLLNLEKHICTCNVWQITGLPCVHEVKVINQLKYQWVGVVAYVAIYNQAVNLIADSSEWGEPTRDIRPPPLLKPTGRPRTLRRREADEVNGVVRQPRRYSMGRGGAKAYRLNTEFRIPLARGRVRGRGRAKKPSQPSPPSTQPSQQSQQSSQQSQPSQSFQPSHSSGQHFRIPRQDPNARRDHGGYRVTQTSRGFTHWFDASGQGEPSNRVTNKAVPVRGPWRI</sequence>
<reference evidence="7 8" key="1">
    <citation type="journal article" date="2020" name="IScience">
        <title>Genome Sequencing of the Endangered Kingdonia uniflora (Circaeasteraceae, Ranunculales) Reveals Potential Mechanisms of Evolutionary Specialization.</title>
        <authorList>
            <person name="Sun Y."/>
            <person name="Deng T."/>
            <person name="Zhang A."/>
            <person name="Moore M.J."/>
            <person name="Landis J.B."/>
            <person name="Lin N."/>
            <person name="Zhang H."/>
            <person name="Zhang X."/>
            <person name="Huang J."/>
            <person name="Zhang X."/>
            <person name="Sun H."/>
            <person name="Wang H."/>
        </authorList>
    </citation>
    <scope>NUCLEOTIDE SEQUENCE [LARGE SCALE GENOMIC DNA]</scope>
    <source>
        <strain evidence="7">TB1705</strain>
        <tissue evidence="7">Leaf</tissue>
    </source>
</reference>
<feature type="region of interest" description="Disordered" evidence="5">
    <location>
        <begin position="170"/>
        <end position="277"/>
    </location>
</feature>
<accession>A0A7J7MQG8</accession>
<organism evidence="7 8">
    <name type="scientific">Kingdonia uniflora</name>
    <dbReference type="NCBI Taxonomy" id="39325"/>
    <lineage>
        <taxon>Eukaryota</taxon>
        <taxon>Viridiplantae</taxon>
        <taxon>Streptophyta</taxon>
        <taxon>Embryophyta</taxon>
        <taxon>Tracheophyta</taxon>
        <taxon>Spermatophyta</taxon>
        <taxon>Magnoliopsida</taxon>
        <taxon>Ranunculales</taxon>
        <taxon>Circaeasteraceae</taxon>
        <taxon>Kingdonia</taxon>
    </lineage>
</organism>
<evidence type="ECO:0000259" key="6">
    <source>
        <dbReference type="PROSITE" id="PS50966"/>
    </source>
</evidence>
<comment type="caution">
    <text evidence="7">The sequence shown here is derived from an EMBL/GenBank/DDBJ whole genome shotgun (WGS) entry which is preliminary data.</text>
</comment>
<name>A0A7J7MQG8_9MAGN</name>
<gene>
    <name evidence="7" type="ORF">GIB67_041640</name>
</gene>
<dbReference type="PANTHER" id="PTHR31973:SF187">
    <property type="entry name" value="MUTATOR TRANSPOSASE MUDRA PROTEIN"/>
    <property type="match status" value="1"/>
</dbReference>
<feature type="region of interest" description="Disordered" evidence="5">
    <location>
        <begin position="116"/>
        <end position="142"/>
    </location>
</feature>
<dbReference type="PANTHER" id="PTHR31973">
    <property type="entry name" value="POLYPROTEIN, PUTATIVE-RELATED"/>
    <property type="match status" value="1"/>
</dbReference>
<feature type="compositionally biased region" description="Low complexity" evidence="5">
    <location>
        <begin position="195"/>
        <end position="221"/>
    </location>
</feature>
<dbReference type="GO" id="GO:0008270">
    <property type="term" value="F:zinc ion binding"/>
    <property type="evidence" value="ECO:0007669"/>
    <property type="project" value="UniProtKB-KW"/>
</dbReference>
<evidence type="ECO:0000256" key="1">
    <source>
        <dbReference type="ARBA" id="ARBA00022723"/>
    </source>
</evidence>
<feature type="domain" description="SWIM-type" evidence="6">
    <location>
        <begin position="54"/>
        <end position="86"/>
    </location>
</feature>
<feature type="compositionally biased region" description="Basic residues" evidence="5">
    <location>
        <begin position="175"/>
        <end position="185"/>
    </location>
</feature>
<evidence type="ECO:0000256" key="4">
    <source>
        <dbReference type="PROSITE-ProRule" id="PRU00325"/>
    </source>
</evidence>